<feature type="region of interest" description="Disordered" evidence="2">
    <location>
        <begin position="220"/>
        <end position="287"/>
    </location>
</feature>
<keyword evidence="4" id="KW-1185">Reference proteome</keyword>
<name>A0ABS5BMM3_9BACT</name>
<evidence type="ECO:0000256" key="1">
    <source>
        <dbReference type="SAM" id="Coils"/>
    </source>
</evidence>
<feature type="coiled-coil region" evidence="1">
    <location>
        <begin position="82"/>
        <end position="156"/>
    </location>
</feature>
<proteinExistence type="predicted"/>
<dbReference type="Proteomes" id="UP000676565">
    <property type="component" value="Unassembled WGS sequence"/>
</dbReference>
<gene>
    <name evidence="3" type="ORF">J8F10_06695</name>
</gene>
<feature type="compositionally biased region" description="Basic and acidic residues" evidence="2">
    <location>
        <begin position="258"/>
        <end position="269"/>
    </location>
</feature>
<evidence type="ECO:0000256" key="2">
    <source>
        <dbReference type="SAM" id="MobiDB-lite"/>
    </source>
</evidence>
<sequence>MPTTEPTVTTPADPLRSFECTPRYVYDLNSGGNPWLGIVVHQPTDEGKRAAARLKQDGLGACREVLTRTREEFFATGPGRELRDKEEKLREAERSVADANRAVEQLREQWKISVAADAMKDVTALEGKIDQHEKTLARLRVRVPVLREEVAKAQRDAANQLFALIREANAGYKRSADQRVEEARVALTAAVNTAWAEWVQANAEAGGVVADPGELMRMASAASEVPPAKDVDRSTMPDLLPLPPPAPPRQTTLFPWLKKPDDAGERAHDVPNPGVLDTDEKLVKHEL</sequence>
<reference evidence="3 4" key="1">
    <citation type="submission" date="2021-04" db="EMBL/GenBank/DDBJ databases">
        <authorList>
            <person name="Ivanova A."/>
        </authorList>
    </citation>
    <scope>NUCLEOTIDE SEQUENCE [LARGE SCALE GENOMIC DNA]</scope>
    <source>
        <strain evidence="3 4">G18</strain>
    </source>
</reference>
<comment type="caution">
    <text evidence="3">The sequence shown here is derived from an EMBL/GenBank/DDBJ whole genome shotgun (WGS) entry which is preliminary data.</text>
</comment>
<keyword evidence="1" id="KW-0175">Coiled coil</keyword>
<feature type="compositionally biased region" description="Basic and acidic residues" evidence="2">
    <location>
        <begin position="278"/>
        <end position="287"/>
    </location>
</feature>
<dbReference type="EMBL" id="JAGKQQ010000001">
    <property type="protein sequence ID" value="MBP3954969.1"/>
    <property type="molecule type" value="Genomic_DNA"/>
</dbReference>
<protein>
    <submittedName>
        <fullName evidence="3">Uncharacterized protein</fullName>
    </submittedName>
</protein>
<organism evidence="3 4">
    <name type="scientific">Gemmata palustris</name>
    <dbReference type="NCBI Taxonomy" id="2822762"/>
    <lineage>
        <taxon>Bacteria</taxon>
        <taxon>Pseudomonadati</taxon>
        <taxon>Planctomycetota</taxon>
        <taxon>Planctomycetia</taxon>
        <taxon>Gemmatales</taxon>
        <taxon>Gemmataceae</taxon>
        <taxon>Gemmata</taxon>
    </lineage>
</organism>
<evidence type="ECO:0000313" key="3">
    <source>
        <dbReference type="EMBL" id="MBP3954969.1"/>
    </source>
</evidence>
<dbReference type="RefSeq" id="WP_210653075.1">
    <property type="nucleotide sequence ID" value="NZ_JAGKQQ010000001.1"/>
</dbReference>
<evidence type="ECO:0000313" key="4">
    <source>
        <dbReference type="Proteomes" id="UP000676565"/>
    </source>
</evidence>
<accession>A0ABS5BMM3</accession>